<dbReference type="Gene3D" id="3.20.20.370">
    <property type="entry name" value="Glycoside hydrolase/deacetylase"/>
    <property type="match status" value="1"/>
</dbReference>
<dbReference type="PANTHER" id="PTHR47561">
    <property type="entry name" value="POLYSACCHARIDE DEACETYLASE FAMILY PROTEIN (AFU_ORTHOLOGUE AFUA_6G05030)"/>
    <property type="match status" value="1"/>
</dbReference>
<dbReference type="PROSITE" id="PS51677">
    <property type="entry name" value="NODB"/>
    <property type="match status" value="1"/>
</dbReference>
<dbReference type="GO" id="GO:0071555">
    <property type="term" value="P:cell wall organization"/>
    <property type="evidence" value="ECO:0007669"/>
    <property type="project" value="UniProtKB-KW"/>
</dbReference>
<organism evidence="9 10">
    <name type="scientific">Saitozyma podzolica</name>
    <dbReference type="NCBI Taxonomy" id="1890683"/>
    <lineage>
        <taxon>Eukaryota</taxon>
        <taxon>Fungi</taxon>
        <taxon>Dikarya</taxon>
        <taxon>Basidiomycota</taxon>
        <taxon>Agaricomycotina</taxon>
        <taxon>Tremellomycetes</taxon>
        <taxon>Tremellales</taxon>
        <taxon>Trimorphomycetaceae</taxon>
        <taxon>Saitozyma</taxon>
    </lineage>
</organism>
<dbReference type="InterPro" id="IPR002509">
    <property type="entry name" value="NODB_dom"/>
</dbReference>
<dbReference type="GO" id="GO:0005975">
    <property type="term" value="P:carbohydrate metabolic process"/>
    <property type="evidence" value="ECO:0007669"/>
    <property type="project" value="InterPro"/>
</dbReference>
<dbReference type="InterPro" id="IPR037950">
    <property type="entry name" value="PgdA-like"/>
</dbReference>
<keyword evidence="6" id="KW-0449">Lipoprotein</keyword>
<dbReference type="EMBL" id="RSCD01000009">
    <property type="protein sequence ID" value="RSH90790.1"/>
    <property type="molecule type" value="Genomic_DNA"/>
</dbReference>
<evidence type="ECO:0000256" key="6">
    <source>
        <dbReference type="ARBA" id="ARBA00023288"/>
    </source>
</evidence>
<evidence type="ECO:0000256" key="5">
    <source>
        <dbReference type="ARBA" id="ARBA00023180"/>
    </source>
</evidence>
<evidence type="ECO:0000256" key="1">
    <source>
        <dbReference type="ARBA" id="ARBA00004609"/>
    </source>
</evidence>
<dbReference type="GO" id="GO:0016810">
    <property type="term" value="F:hydrolase activity, acting on carbon-nitrogen (but not peptide) bonds"/>
    <property type="evidence" value="ECO:0007669"/>
    <property type="project" value="InterPro"/>
</dbReference>
<protein>
    <recommendedName>
        <fullName evidence="8">NodB homology domain-containing protein</fullName>
    </recommendedName>
</protein>
<evidence type="ECO:0000259" key="8">
    <source>
        <dbReference type="PROSITE" id="PS51677"/>
    </source>
</evidence>
<reference evidence="9 10" key="1">
    <citation type="submission" date="2018-11" db="EMBL/GenBank/DDBJ databases">
        <title>Genome sequence of Saitozyma podzolica DSM 27192.</title>
        <authorList>
            <person name="Aliyu H."/>
            <person name="Gorte O."/>
            <person name="Ochsenreither K."/>
        </authorList>
    </citation>
    <scope>NUCLEOTIDE SEQUENCE [LARGE SCALE GENOMIC DNA]</scope>
    <source>
        <strain evidence="9 10">DSM 27192</strain>
    </source>
</reference>
<dbReference type="PANTHER" id="PTHR47561:SF1">
    <property type="entry name" value="POLYSACCHARIDE DEACETYLASE FAMILY PROTEIN (AFU_ORTHOLOGUE AFUA_6G05030)"/>
    <property type="match status" value="1"/>
</dbReference>
<keyword evidence="2" id="KW-1003">Cell membrane</keyword>
<dbReference type="OrthoDB" id="3162524at2759"/>
<dbReference type="Proteomes" id="UP000279259">
    <property type="component" value="Unassembled WGS sequence"/>
</dbReference>
<keyword evidence="5" id="KW-0325">Glycoprotein</keyword>
<evidence type="ECO:0000313" key="9">
    <source>
        <dbReference type="EMBL" id="RSH90790.1"/>
    </source>
</evidence>
<evidence type="ECO:0000256" key="2">
    <source>
        <dbReference type="ARBA" id="ARBA00022475"/>
    </source>
</evidence>
<name>A0A427YI88_9TREE</name>
<keyword evidence="7" id="KW-0961">Cell wall biogenesis/degradation</keyword>
<comment type="subcellular location">
    <subcellularLocation>
        <location evidence="1">Cell membrane</location>
        <topology evidence="1">Lipid-anchor</topology>
        <topology evidence="1">GPI-anchor</topology>
    </subcellularLocation>
</comment>
<dbReference type="GO" id="GO:0098552">
    <property type="term" value="C:side of membrane"/>
    <property type="evidence" value="ECO:0007669"/>
    <property type="project" value="UniProtKB-KW"/>
</dbReference>
<dbReference type="SUPFAM" id="SSF88713">
    <property type="entry name" value="Glycoside hydrolase/deacetylase"/>
    <property type="match status" value="1"/>
</dbReference>
<comment type="caution">
    <text evidence="9">The sequence shown here is derived from an EMBL/GenBank/DDBJ whole genome shotgun (WGS) entry which is preliminary data.</text>
</comment>
<proteinExistence type="predicted"/>
<dbReference type="Pfam" id="PF01522">
    <property type="entry name" value="Polysacc_deac_1"/>
    <property type="match status" value="1"/>
</dbReference>
<evidence type="ECO:0000256" key="3">
    <source>
        <dbReference type="ARBA" id="ARBA00022622"/>
    </source>
</evidence>
<sequence>MPAKGRKLLCFGVDVDAVAGWLGSYGGEDSPGDISRGMFAGEVGAPRLLKLFAKYGIKTTWFIPGHSLDTFPEQMAAVRDAGHEIGLHGYSHENPTAMSVSQQRDILEHTFRQITEFAGKPPVGSVAPWWEVSKEGTEMLLDKGILYDHSFQHHDCQAYWLRMGDSWKNIDYKAEAKTWMEPLNRGETTGMVEIPGNWDVSDVDVSLNLFDLLNAILGSTHRDQPSPSLSHPLLQIACPFLQYLPDPLVHSVAHDLPPMMFIKESANSHGFVDARVIEQKWKDHFSYCYREYPEGFCMPITIHPDVSGRPHVLMMLERFIEWVNTHDDVEWVPMMEIAKDFRERNAAPQGARMPAGL</sequence>
<dbReference type="CDD" id="cd10938">
    <property type="entry name" value="CE4_HpPgdA_like"/>
    <property type="match status" value="1"/>
</dbReference>
<evidence type="ECO:0000256" key="4">
    <source>
        <dbReference type="ARBA" id="ARBA00023136"/>
    </source>
</evidence>
<evidence type="ECO:0000313" key="10">
    <source>
        <dbReference type="Proteomes" id="UP000279259"/>
    </source>
</evidence>
<evidence type="ECO:0000256" key="7">
    <source>
        <dbReference type="ARBA" id="ARBA00023316"/>
    </source>
</evidence>
<keyword evidence="10" id="KW-1185">Reference proteome</keyword>
<dbReference type="GO" id="GO:0005886">
    <property type="term" value="C:plasma membrane"/>
    <property type="evidence" value="ECO:0007669"/>
    <property type="project" value="UniProtKB-SubCell"/>
</dbReference>
<dbReference type="AlphaFoldDB" id="A0A427YI88"/>
<feature type="domain" description="NodB homology" evidence="8">
    <location>
        <begin position="32"/>
        <end position="274"/>
    </location>
</feature>
<keyword evidence="4" id="KW-0472">Membrane</keyword>
<gene>
    <name evidence="9" type="ORF">EHS25_009965</name>
</gene>
<accession>A0A427YI88</accession>
<keyword evidence="3" id="KW-0336">GPI-anchor</keyword>
<dbReference type="InterPro" id="IPR011330">
    <property type="entry name" value="Glyco_hydro/deAcase_b/a-brl"/>
</dbReference>